<dbReference type="SMART" id="SM00060">
    <property type="entry name" value="FN3"/>
    <property type="match status" value="1"/>
</dbReference>
<dbReference type="InterPro" id="IPR036116">
    <property type="entry name" value="FN3_sf"/>
</dbReference>
<keyword evidence="3" id="KW-0472">Membrane</keyword>
<dbReference type="InterPro" id="IPR018247">
    <property type="entry name" value="EF_Hand_1_Ca_BS"/>
</dbReference>
<comment type="caution">
    <text evidence="6">The sequence shown here is derived from an EMBL/GenBank/DDBJ whole genome shotgun (WGS) entry which is preliminary data.</text>
</comment>
<evidence type="ECO:0000313" key="7">
    <source>
        <dbReference type="Proteomes" id="UP001530315"/>
    </source>
</evidence>
<dbReference type="FunFam" id="1.10.150.50:FF:000074">
    <property type="entry name" value="Stromal interaction molecule"/>
    <property type="match status" value="1"/>
</dbReference>
<feature type="compositionally biased region" description="Polar residues" evidence="2">
    <location>
        <begin position="549"/>
        <end position="560"/>
    </location>
</feature>
<dbReference type="InterPro" id="IPR013761">
    <property type="entry name" value="SAM/pointed_sf"/>
</dbReference>
<keyword evidence="3" id="KW-0812">Transmembrane</keyword>
<feature type="transmembrane region" description="Helical" evidence="3">
    <location>
        <begin position="422"/>
        <end position="444"/>
    </location>
</feature>
<evidence type="ECO:0000256" key="1">
    <source>
        <dbReference type="ARBA" id="ARBA00022837"/>
    </source>
</evidence>
<feature type="region of interest" description="Disordered" evidence="2">
    <location>
        <begin position="523"/>
        <end position="568"/>
    </location>
</feature>
<dbReference type="InterPro" id="IPR037608">
    <property type="entry name" value="STIM1/2"/>
</dbReference>
<dbReference type="SUPFAM" id="SSF47473">
    <property type="entry name" value="EF-hand"/>
    <property type="match status" value="1"/>
</dbReference>
<dbReference type="EMBL" id="JALLAZ020000737">
    <property type="protein sequence ID" value="KAL3788239.1"/>
    <property type="molecule type" value="Genomic_DNA"/>
</dbReference>
<dbReference type="CDD" id="cd00065">
    <property type="entry name" value="FYVE_like_SF"/>
    <property type="match status" value="1"/>
</dbReference>
<keyword evidence="7" id="KW-1185">Reference proteome</keyword>
<feature type="region of interest" description="Disordered" evidence="2">
    <location>
        <begin position="50"/>
        <end position="85"/>
    </location>
</feature>
<dbReference type="Gene3D" id="1.10.238.10">
    <property type="entry name" value="EF-hand"/>
    <property type="match status" value="1"/>
</dbReference>
<feature type="domain" description="Fibronectin type-III" evidence="5">
    <location>
        <begin position="290"/>
        <end position="383"/>
    </location>
</feature>
<feature type="domain" description="EF-hand" evidence="4">
    <location>
        <begin position="111"/>
        <end position="146"/>
    </location>
</feature>
<reference evidence="6 7" key="1">
    <citation type="submission" date="2024-10" db="EMBL/GenBank/DDBJ databases">
        <title>Updated reference genomes for cyclostephanoid diatoms.</title>
        <authorList>
            <person name="Roberts W.R."/>
            <person name="Alverson A.J."/>
        </authorList>
    </citation>
    <scope>NUCLEOTIDE SEQUENCE [LARGE SCALE GENOMIC DNA]</scope>
    <source>
        <strain evidence="6 7">AJA276-08</strain>
    </source>
</reference>
<dbReference type="PANTHER" id="PTHR15136:SF13">
    <property type="entry name" value="SAM DOMAIN-CONTAINING PROTEIN"/>
    <property type="match status" value="1"/>
</dbReference>
<dbReference type="InterPro" id="IPR003961">
    <property type="entry name" value="FN3_dom"/>
</dbReference>
<name>A0ABD3PKU3_9STRA</name>
<evidence type="ECO:0008006" key="8">
    <source>
        <dbReference type="Google" id="ProtNLM"/>
    </source>
</evidence>
<dbReference type="Gene3D" id="1.10.150.50">
    <property type="entry name" value="Transcription Factor, Ets-1"/>
    <property type="match status" value="1"/>
</dbReference>
<dbReference type="PROSITE" id="PS00018">
    <property type="entry name" value="EF_HAND_1"/>
    <property type="match status" value="1"/>
</dbReference>
<keyword evidence="1" id="KW-0106">Calcium</keyword>
<evidence type="ECO:0000313" key="6">
    <source>
        <dbReference type="EMBL" id="KAL3788239.1"/>
    </source>
</evidence>
<dbReference type="CDD" id="cd00051">
    <property type="entry name" value="EFh"/>
    <property type="match status" value="1"/>
</dbReference>
<dbReference type="CDD" id="cd00063">
    <property type="entry name" value="FN3"/>
    <property type="match status" value="1"/>
</dbReference>
<dbReference type="Gene3D" id="2.60.40.10">
    <property type="entry name" value="Immunoglobulins"/>
    <property type="match status" value="1"/>
</dbReference>
<dbReference type="PANTHER" id="PTHR15136">
    <property type="entry name" value="STROMAL INTERACTION MOLECULE HOMOLOG"/>
    <property type="match status" value="1"/>
</dbReference>
<dbReference type="InterPro" id="IPR011992">
    <property type="entry name" value="EF-hand-dom_pair"/>
</dbReference>
<dbReference type="PROSITE" id="PS50222">
    <property type="entry name" value="EF_HAND_2"/>
    <property type="match status" value="1"/>
</dbReference>
<dbReference type="SUPFAM" id="SSF49265">
    <property type="entry name" value="Fibronectin type III"/>
    <property type="match status" value="1"/>
</dbReference>
<protein>
    <recommendedName>
        <fullName evidence="8">Calmodulin</fullName>
    </recommendedName>
</protein>
<gene>
    <name evidence="6" type="ORF">ACHAW5_000835</name>
</gene>
<dbReference type="InterPro" id="IPR013783">
    <property type="entry name" value="Ig-like_fold"/>
</dbReference>
<dbReference type="AlphaFoldDB" id="A0ABD3PKU3"/>
<feature type="compositionally biased region" description="Basic and acidic residues" evidence="2">
    <location>
        <begin position="55"/>
        <end position="66"/>
    </location>
</feature>
<dbReference type="InterPro" id="IPR002048">
    <property type="entry name" value="EF_hand_dom"/>
</dbReference>
<feature type="compositionally biased region" description="Basic and acidic residues" evidence="2">
    <location>
        <begin position="523"/>
        <end position="543"/>
    </location>
</feature>
<proteinExistence type="predicted"/>
<accession>A0ABD3PKU3</accession>
<dbReference type="Proteomes" id="UP001530315">
    <property type="component" value="Unassembled WGS sequence"/>
</dbReference>
<organism evidence="6 7">
    <name type="scientific">Stephanodiscus triporus</name>
    <dbReference type="NCBI Taxonomy" id="2934178"/>
    <lineage>
        <taxon>Eukaryota</taxon>
        <taxon>Sar</taxon>
        <taxon>Stramenopiles</taxon>
        <taxon>Ochrophyta</taxon>
        <taxon>Bacillariophyta</taxon>
        <taxon>Coscinodiscophyceae</taxon>
        <taxon>Thalassiosirophycidae</taxon>
        <taxon>Stephanodiscales</taxon>
        <taxon>Stephanodiscaceae</taxon>
        <taxon>Stephanodiscus</taxon>
    </lineage>
</organism>
<evidence type="ECO:0000259" key="4">
    <source>
        <dbReference type="PROSITE" id="PS50222"/>
    </source>
</evidence>
<sequence>MASNHALNNDRRGTMIRRPARRRHITHRRHRPCRAAAGIILLSRLAGTVATSSSPDDKVGSSKEEELSCAEQGGSAAQQPPPALNVLNFDPGMPLPIAPQREIHLLGDGIRSAESSGVFFDSLDRDGDGAINSEEVAMFLQNEIGGTHFDTQIEVDQEVGTIMARLDLNNNDGLEMSDMLEYWNQLDNLLTAEEVADWIVHSVQLPSSVANLFLENGITGYDFLEIVENNGQVLLDELGIGKESFRNKIVRRMQARMLGIGSSPETPQNFTYKLESCKAVTLSWERSTARVFPIHSYRVQRRGVHLIGSGSSKESSTAPISYSSDLSLTNSNSDWKTVYVGGDNEFVDTGLETGHNYMYRIQAWNSVGKSGWESIDLSQALKKQRCSTKPSQPKFVSVSERGIPAHVEIESHWELASTPKRMVWGIVALVQFIYHFMRFFFALFAMVAGLMRYRRATATSSTTASLVLPIPWLWKGLNRISTKLVGQELVPRSMLGDQEALRRQDQLHDKSIMATGLRGYDRSRRKPEFVEEDNTRNDSDRVGKPFGSKTISFSDSTANTFPPPREVLQSEGKSLNKFSWLSPPNKTLRSNVSSISEASGVSSESKVSSVDMANSSVSRRSSLIANGRACSECLKQFKIGKRYKHHCAQCMATFCHKHGHTTHSNFTSCKIPGDCICNSCLALSSR</sequence>
<dbReference type="PROSITE" id="PS50853">
    <property type="entry name" value="FN3"/>
    <property type="match status" value="1"/>
</dbReference>
<evidence type="ECO:0000259" key="5">
    <source>
        <dbReference type="PROSITE" id="PS50853"/>
    </source>
</evidence>
<evidence type="ECO:0000256" key="2">
    <source>
        <dbReference type="SAM" id="MobiDB-lite"/>
    </source>
</evidence>
<evidence type="ECO:0000256" key="3">
    <source>
        <dbReference type="SAM" id="Phobius"/>
    </source>
</evidence>
<keyword evidence="3" id="KW-1133">Transmembrane helix</keyword>